<comment type="caution">
    <text evidence="1">Lacks conserved residue(s) required for the propagation of feature annotation.</text>
</comment>
<dbReference type="Pfam" id="PF01477">
    <property type="entry name" value="PLAT"/>
    <property type="match status" value="1"/>
</dbReference>
<keyword evidence="4" id="KW-1185">Reference proteome</keyword>
<reference evidence="3" key="1">
    <citation type="submission" date="2023-10" db="EMBL/GenBank/DDBJ databases">
        <title>Chromosome-level genome of the transformable northern wattle, Acacia crassicarpa.</title>
        <authorList>
            <person name="Massaro I."/>
            <person name="Sinha N.R."/>
            <person name="Poethig S."/>
            <person name="Leichty A.R."/>
        </authorList>
    </citation>
    <scope>NUCLEOTIDE SEQUENCE</scope>
    <source>
        <strain evidence="3">Acra3RX</strain>
        <tissue evidence="3">Leaf</tissue>
    </source>
</reference>
<gene>
    <name evidence="3" type="ORF">QN277_024842</name>
</gene>
<dbReference type="SUPFAM" id="SSF49723">
    <property type="entry name" value="Lipase/lipooxygenase domain (PLAT/LH2 domain)"/>
    <property type="match status" value="1"/>
</dbReference>
<name>A0AAE1JCY2_9FABA</name>
<dbReference type="PANTHER" id="PTHR31718">
    <property type="entry name" value="PLAT DOMAIN-CONTAINING PROTEIN"/>
    <property type="match status" value="1"/>
</dbReference>
<comment type="caution">
    <text evidence="3">The sequence shown here is derived from an EMBL/GenBank/DDBJ whole genome shotgun (WGS) entry which is preliminary data.</text>
</comment>
<dbReference type="Proteomes" id="UP001293593">
    <property type="component" value="Unassembled WGS sequence"/>
</dbReference>
<dbReference type="Gene3D" id="2.60.60.20">
    <property type="entry name" value="PLAT/LH2 domain"/>
    <property type="match status" value="1"/>
</dbReference>
<evidence type="ECO:0000259" key="2">
    <source>
        <dbReference type="PROSITE" id="PS50095"/>
    </source>
</evidence>
<sequence length="141" mass="15595">MQQNQCQYLVRVQTGDRSSAGTDSKISLKLFNTLSGESLTVKNLEDWGIMAPGHNYFERGNLDVFSRSSPCIDVCAMTVTSDNTGYKPGWFLDFVEVTISGSISKKISFPVNRWLDSKSGLTVTVDLCSWRGILNPALFSV</sequence>
<dbReference type="PROSITE" id="PS50095">
    <property type="entry name" value="PLAT"/>
    <property type="match status" value="1"/>
</dbReference>
<dbReference type="AlphaFoldDB" id="A0AAE1JCY2"/>
<organism evidence="3 4">
    <name type="scientific">Acacia crassicarpa</name>
    <name type="common">northern wattle</name>
    <dbReference type="NCBI Taxonomy" id="499986"/>
    <lineage>
        <taxon>Eukaryota</taxon>
        <taxon>Viridiplantae</taxon>
        <taxon>Streptophyta</taxon>
        <taxon>Embryophyta</taxon>
        <taxon>Tracheophyta</taxon>
        <taxon>Spermatophyta</taxon>
        <taxon>Magnoliopsida</taxon>
        <taxon>eudicotyledons</taxon>
        <taxon>Gunneridae</taxon>
        <taxon>Pentapetalae</taxon>
        <taxon>rosids</taxon>
        <taxon>fabids</taxon>
        <taxon>Fabales</taxon>
        <taxon>Fabaceae</taxon>
        <taxon>Caesalpinioideae</taxon>
        <taxon>mimosoid clade</taxon>
        <taxon>Acacieae</taxon>
        <taxon>Acacia</taxon>
    </lineage>
</organism>
<protein>
    <recommendedName>
        <fullName evidence="2">PLAT domain-containing protein</fullName>
    </recommendedName>
</protein>
<proteinExistence type="predicted"/>
<feature type="domain" description="PLAT" evidence="2">
    <location>
        <begin position="6"/>
        <end position="129"/>
    </location>
</feature>
<dbReference type="PANTHER" id="PTHR31718:SF0">
    <property type="entry name" value="PLAT DOMAIN-CONTAINING PROTEIN 2"/>
    <property type="match status" value="1"/>
</dbReference>
<accession>A0AAE1JCY2</accession>
<dbReference type="EMBL" id="JAWXYG010000007">
    <property type="protein sequence ID" value="KAK4268152.1"/>
    <property type="molecule type" value="Genomic_DNA"/>
</dbReference>
<evidence type="ECO:0000256" key="1">
    <source>
        <dbReference type="PROSITE-ProRule" id="PRU00152"/>
    </source>
</evidence>
<evidence type="ECO:0000313" key="3">
    <source>
        <dbReference type="EMBL" id="KAK4268152.1"/>
    </source>
</evidence>
<dbReference type="InterPro" id="IPR036392">
    <property type="entry name" value="PLAT/LH2_dom_sf"/>
</dbReference>
<dbReference type="InterPro" id="IPR001024">
    <property type="entry name" value="PLAT/LH2_dom"/>
</dbReference>
<evidence type="ECO:0000313" key="4">
    <source>
        <dbReference type="Proteomes" id="UP001293593"/>
    </source>
</evidence>